<dbReference type="EMBL" id="JBEDUW010000007">
    <property type="protein sequence ID" value="KAK9913630.1"/>
    <property type="molecule type" value="Genomic_DNA"/>
</dbReference>
<feature type="compositionally biased region" description="Basic and acidic residues" evidence="1">
    <location>
        <begin position="7"/>
        <end position="17"/>
    </location>
</feature>
<comment type="caution">
    <text evidence="2">The sequence shown here is derived from an EMBL/GenBank/DDBJ whole genome shotgun (WGS) entry which is preliminary data.</text>
</comment>
<accession>A0AAW1W4H2</accession>
<proteinExistence type="predicted"/>
<evidence type="ECO:0000313" key="2">
    <source>
        <dbReference type="EMBL" id="KAK9913630.1"/>
    </source>
</evidence>
<feature type="region of interest" description="Disordered" evidence="1">
    <location>
        <begin position="1"/>
        <end position="31"/>
    </location>
</feature>
<evidence type="ECO:0000313" key="3">
    <source>
        <dbReference type="Proteomes" id="UP001457282"/>
    </source>
</evidence>
<sequence length="69" mass="7405">MVGIDDGLERERSREQRLSMGLGSQRCGLDEARSRGGGLGMIDAGDWERQHRGATMAGIMASSREIGGL</sequence>
<gene>
    <name evidence="2" type="ORF">M0R45_037440</name>
</gene>
<evidence type="ECO:0000256" key="1">
    <source>
        <dbReference type="SAM" id="MobiDB-lite"/>
    </source>
</evidence>
<organism evidence="2 3">
    <name type="scientific">Rubus argutus</name>
    <name type="common">Southern blackberry</name>
    <dbReference type="NCBI Taxonomy" id="59490"/>
    <lineage>
        <taxon>Eukaryota</taxon>
        <taxon>Viridiplantae</taxon>
        <taxon>Streptophyta</taxon>
        <taxon>Embryophyta</taxon>
        <taxon>Tracheophyta</taxon>
        <taxon>Spermatophyta</taxon>
        <taxon>Magnoliopsida</taxon>
        <taxon>eudicotyledons</taxon>
        <taxon>Gunneridae</taxon>
        <taxon>Pentapetalae</taxon>
        <taxon>rosids</taxon>
        <taxon>fabids</taxon>
        <taxon>Rosales</taxon>
        <taxon>Rosaceae</taxon>
        <taxon>Rosoideae</taxon>
        <taxon>Rosoideae incertae sedis</taxon>
        <taxon>Rubus</taxon>
    </lineage>
</organism>
<dbReference type="AlphaFoldDB" id="A0AAW1W4H2"/>
<protein>
    <submittedName>
        <fullName evidence="2">Uncharacterized protein</fullName>
    </submittedName>
</protein>
<name>A0AAW1W4H2_RUBAR</name>
<keyword evidence="3" id="KW-1185">Reference proteome</keyword>
<dbReference type="Proteomes" id="UP001457282">
    <property type="component" value="Unassembled WGS sequence"/>
</dbReference>
<reference evidence="2 3" key="1">
    <citation type="journal article" date="2023" name="G3 (Bethesda)">
        <title>A chromosome-length genome assembly and annotation of blackberry (Rubus argutus, cv. 'Hillquist').</title>
        <authorList>
            <person name="Bruna T."/>
            <person name="Aryal R."/>
            <person name="Dudchenko O."/>
            <person name="Sargent D.J."/>
            <person name="Mead D."/>
            <person name="Buti M."/>
            <person name="Cavallini A."/>
            <person name="Hytonen T."/>
            <person name="Andres J."/>
            <person name="Pham M."/>
            <person name="Weisz D."/>
            <person name="Mascagni F."/>
            <person name="Usai G."/>
            <person name="Natali L."/>
            <person name="Bassil N."/>
            <person name="Fernandez G.E."/>
            <person name="Lomsadze A."/>
            <person name="Armour M."/>
            <person name="Olukolu B."/>
            <person name="Poorten T."/>
            <person name="Britton C."/>
            <person name="Davik J."/>
            <person name="Ashrafi H."/>
            <person name="Aiden E.L."/>
            <person name="Borodovsky M."/>
            <person name="Worthington M."/>
        </authorList>
    </citation>
    <scope>NUCLEOTIDE SEQUENCE [LARGE SCALE GENOMIC DNA]</scope>
    <source>
        <strain evidence="2">PI 553951</strain>
    </source>
</reference>